<dbReference type="EMBL" id="JANGAB010000549">
    <property type="protein sequence ID" value="MCQ4951003.1"/>
    <property type="molecule type" value="Genomic_DNA"/>
</dbReference>
<evidence type="ECO:0000313" key="1">
    <source>
        <dbReference type="EMBL" id="MCQ4951003.1"/>
    </source>
</evidence>
<name>A0AAW5KEV1_9FIRM</name>
<organism evidence="1 2">
    <name type="scientific">Bittarella massiliensis</name>
    <name type="common">ex Durand et al. 2017</name>
    <dbReference type="NCBI Taxonomy" id="1720313"/>
    <lineage>
        <taxon>Bacteria</taxon>
        <taxon>Bacillati</taxon>
        <taxon>Bacillota</taxon>
        <taxon>Clostridia</taxon>
        <taxon>Eubacteriales</taxon>
        <taxon>Oscillospiraceae</taxon>
        <taxon>Bittarella (ex Durand et al. 2017)</taxon>
    </lineage>
</organism>
<dbReference type="AlphaFoldDB" id="A0AAW5KEV1"/>
<gene>
    <name evidence="1" type="ORF">NE646_15410</name>
</gene>
<proteinExistence type="predicted"/>
<dbReference type="RefSeq" id="WP_256137053.1">
    <property type="nucleotide sequence ID" value="NZ_JANGAB010000549.1"/>
</dbReference>
<reference evidence="1" key="1">
    <citation type="submission" date="2022-06" db="EMBL/GenBank/DDBJ databases">
        <title>Isolation of gut microbiota from human fecal samples.</title>
        <authorList>
            <person name="Pamer E.G."/>
            <person name="Barat B."/>
            <person name="Waligurski E."/>
            <person name="Medina S."/>
            <person name="Paddock L."/>
            <person name="Mostad J."/>
        </authorList>
    </citation>
    <scope>NUCLEOTIDE SEQUENCE</scope>
    <source>
        <strain evidence="1">DFI.7.96</strain>
    </source>
</reference>
<feature type="non-terminal residue" evidence="1">
    <location>
        <position position="1"/>
    </location>
</feature>
<comment type="caution">
    <text evidence="1">The sequence shown here is derived from an EMBL/GenBank/DDBJ whole genome shotgun (WGS) entry which is preliminary data.</text>
</comment>
<feature type="non-terminal residue" evidence="1">
    <location>
        <position position="96"/>
    </location>
</feature>
<sequence>LPAPEHPHHKGGAVHHSYRESVTEPVAYPPACDGTLTAEKALAWVRQNHHILPGGAGLGEEGLTLSQNGHDITSQGFATDRAGSCLITYRVSDEKG</sequence>
<accession>A0AAW5KEV1</accession>
<dbReference type="Proteomes" id="UP001205063">
    <property type="component" value="Unassembled WGS sequence"/>
</dbReference>
<evidence type="ECO:0000313" key="2">
    <source>
        <dbReference type="Proteomes" id="UP001205063"/>
    </source>
</evidence>
<protein>
    <submittedName>
        <fullName evidence="1">Uncharacterized protein</fullName>
    </submittedName>
</protein>